<keyword evidence="3" id="KW-1185">Reference proteome</keyword>
<keyword evidence="2" id="KW-0255">Endonuclease</keyword>
<dbReference type="InParanoid" id="A0A0Q2MK82"/>
<feature type="domain" description="TnsA endonuclease N-terminal" evidence="1">
    <location>
        <begin position="73"/>
        <end position="176"/>
    </location>
</feature>
<dbReference type="Proteomes" id="UP000051221">
    <property type="component" value="Unassembled WGS sequence"/>
</dbReference>
<comment type="caution">
    <text evidence="2">The sequence shown here is derived from an EMBL/GenBank/DDBJ whole genome shotgun (WGS) entry which is preliminary data.</text>
</comment>
<dbReference type="AlphaFoldDB" id="A0A0Q2MK82"/>
<evidence type="ECO:0000313" key="2">
    <source>
        <dbReference type="EMBL" id="KQH88034.1"/>
    </source>
</evidence>
<dbReference type="EMBL" id="LKHS01000001">
    <property type="protein sequence ID" value="KQH88034.1"/>
    <property type="molecule type" value="Genomic_DNA"/>
</dbReference>
<dbReference type="Pfam" id="PF08722">
    <property type="entry name" value="Tn7_TnsA-like_N"/>
    <property type="match status" value="1"/>
</dbReference>
<organism evidence="2 3">
    <name type="scientific">Vibrio furnissii</name>
    <dbReference type="NCBI Taxonomy" id="29494"/>
    <lineage>
        <taxon>Bacteria</taxon>
        <taxon>Pseudomonadati</taxon>
        <taxon>Pseudomonadota</taxon>
        <taxon>Gammaproteobacteria</taxon>
        <taxon>Vibrionales</taxon>
        <taxon>Vibrionaceae</taxon>
        <taxon>Vibrio</taxon>
    </lineage>
</organism>
<dbReference type="Gene3D" id="3.40.1350.10">
    <property type="match status" value="1"/>
</dbReference>
<evidence type="ECO:0000313" key="3">
    <source>
        <dbReference type="Proteomes" id="UP000051221"/>
    </source>
</evidence>
<accession>A0A0Q2MK82</accession>
<keyword evidence="2" id="KW-0540">Nuclease</keyword>
<dbReference type="InterPro" id="IPR011856">
    <property type="entry name" value="tRNA_endonuc-like_dom_sf"/>
</dbReference>
<protein>
    <submittedName>
        <fullName evidence="2">Endonuclease</fullName>
    </submittedName>
</protein>
<gene>
    <name evidence="2" type="ORF">AMR76_01735</name>
</gene>
<proteinExistence type="predicted"/>
<dbReference type="GO" id="GO:0004519">
    <property type="term" value="F:endonuclease activity"/>
    <property type="evidence" value="ECO:0007669"/>
    <property type="project" value="UniProtKB-KW"/>
</dbReference>
<reference evidence="2 3" key="1">
    <citation type="submission" date="2015-08" db="EMBL/GenBank/DDBJ databases">
        <title>Antibacterial properties of a collection of Vibrionaceae strains.</title>
        <authorList>
            <person name="Giubergia S."/>
        </authorList>
    </citation>
    <scope>NUCLEOTIDE SEQUENCE [LARGE SCALE GENOMIC DNA]</scope>
    <source>
        <strain evidence="2 3">S0821</strain>
    </source>
</reference>
<dbReference type="SUPFAM" id="SSF52980">
    <property type="entry name" value="Restriction endonuclease-like"/>
    <property type="match status" value="1"/>
</dbReference>
<sequence length="287" mass="33812">MKIVKQPYITNYELRKLEKHLKKIKNGEYEPYITVRRSNSVGLSHIVFSHKTKRCHHLFSLGELALFLHLEHDPEVLDIQEQYPLPINETLKWAKYLNYRHPAKYKERDGKDIPAATMTTDFVVTLYDATRDQLGIQPYNYKPSSALSTEFEPPQKVTRTQQKFKIEEMYWGRYNHHLTQITDEDLNPNKTYNLQWLRETYHHIRESQIEGPLCEGMLNTLTESLINASEKTLKQHLNHASLVHDVTELAALEIFQHLAYSGQLDVDLNERIEVFRPVMMISQHDEN</sequence>
<dbReference type="GO" id="GO:0003676">
    <property type="term" value="F:nucleic acid binding"/>
    <property type="evidence" value="ECO:0007669"/>
    <property type="project" value="InterPro"/>
</dbReference>
<dbReference type="CDD" id="cd22362">
    <property type="entry name" value="TnsA_endonuclease-like"/>
    <property type="match status" value="1"/>
</dbReference>
<dbReference type="InterPro" id="IPR014833">
    <property type="entry name" value="TnsA_N"/>
</dbReference>
<keyword evidence="2" id="KW-0378">Hydrolase</keyword>
<name>A0A0Q2MK82_VIBFU</name>
<dbReference type="RefSeq" id="WP_055465071.1">
    <property type="nucleotide sequence ID" value="NZ_LKHS01000001.1"/>
</dbReference>
<evidence type="ECO:0000259" key="1">
    <source>
        <dbReference type="Pfam" id="PF08722"/>
    </source>
</evidence>
<dbReference type="InterPro" id="IPR011335">
    <property type="entry name" value="Restrct_endonuc-II-like"/>
</dbReference>